<feature type="signal peptide" evidence="1">
    <location>
        <begin position="1"/>
        <end position="26"/>
    </location>
</feature>
<dbReference type="InterPro" id="IPR036034">
    <property type="entry name" value="PDZ_sf"/>
</dbReference>
<dbReference type="GO" id="GO:0004175">
    <property type="term" value="F:endopeptidase activity"/>
    <property type="evidence" value="ECO:0007669"/>
    <property type="project" value="TreeGrafter"/>
</dbReference>
<dbReference type="SMART" id="SM00245">
    <property type="entry name" value="TSPc"/>
    <property type="match status" value="1"/>
</dbReference>
<dbReference type="GO" id="GO:0006508">
    <property type="term" value="P:proteolysis"/>
    <property type="evidence" value="ECO:0007669"/>
    <property type="project" value="InterPro"/>
</dbReference>
<proteinExistence type="predicted"/>
<feature type="domain" description="PDZ" evidence="2">
    <location>
        <begin position="119"/>
        <end position="177"/>
    </location>
</feature>
<dbReference type="CDD" id="cd07562">
    <property type="entry name" value="Peptidase_S41_TRI"/>
    <property type="match status" value="1"/>
</dbReference>
<name>A0A4R5TNC7_9GAMM</name>
<dbReference type="PANTHER" id="PTHR32060">
    <property type="entry name" value="TAIL-SPECIFIC PROTEASE"/>
    <property type="match status" value="1"/>
</dbReference>
<evidence type="ECO:0000313" key="4">
    <source>
        <dbReference type="Proteomes" id="UP000294796"/>
    </source>
</evidence>
<gene>
    <name evidence="3" type="ORF">E2F46_15380</name>
</gene>
<dbReference type="PROSITE" id="PS51257">
    <property type="entry name" value="PROKAR_LIPOPROTEIN"/>
    <property type="match status" value="1"/>
</dbReference>
<dbReference type="GO" id="GO:0007165">
    <property type="term" value="P:signal transduction"/>
    <property type="evidence" value="ECO:0007669"/>
    <property type="project" value="TreeGrafter"/>
</dbReference>
<evidence type="ECO:0000259" key="2">
    <source>
        <dbReference type="PROSITE" id="PS50106"/>
    </source>
</evidence>
<dbReference type="Gene3D" id="3.90.226.10">
    <property type="entry name" value="2-enoyl-CoA Hydratase, Chain A, domain 1"/>
    <property type="match status" value="1"/>
</dbReference>
<dbReference type="Gene3D" id="3.30.750.44">
    <property type="match status" value="1"/>
</dbReference>
<reference evidence="3 4" key="1">
    <citation type="submission" date="2019-03" db="EMBL/GenBank/DDBJ databases">
        <title>Luteimonas zhaokaii sp.nov., isolated from the rectal contents of Plateau pika in Yushu, Qinghai Province, China.</title>
        <authorList>
            <person name="Zhang G."/>
        </authorList>
    </citation>
    <scope>NUCLEOTIDE SEQUENCE [LARGE SCALE GENOMIC DNA]</scope>
    <source>
        <strain evidence="3 4">B9</strain>
    </source>
</reference>
<organism evidence="3 4">
    <name type="scientific">Luteimonas aestuarii</name>
    <dbReference type="NCBI Taxonomy" id="453837"/>
    <lineage>
        <taxon>Bacteria</taxon>
        <taxon>Pseudomonadati</taxon>
        <taxon>Pseudomonadota</taxon>
        <taxon>Gammaproteobacteria</taxon>
        <taxon>Lysobacterales</taxon>
        <taxon>Lysobacteraceae</taxon>
        <taxon>Luteimonas</taxon>
    </lineage>
</organism>
<dbReference type="Proteomes" id="UP000294796">
    <property type="component" value="Unassembled WGS sequence"/>
</dbReference>
<comment type="caution">
    <text evidence="3">The sequence shown here is derived from an EMBL/GenBank/DDBJ whole genome shotgun (WGS) entry which is preliminary data.</text>
</comment>
<keyword evidence="4" id="KW-1185">Reference proteome</keyword>
<dbReference type="EMBL" id="SMTF01000017">
    <property type="protein sequence ID" value="TDK21078.1"/>
    <property type="molecule type" value="Genomic_DNA"/>
</dbReference>
<dbReference type="Gene3D" id="2.30.42.10">
    <property type="match status" value="1"/>
</dbReference>
<dbReference type="SUPFAM" id="SSF52096">
    <property type="entry name" value="ClpP/crotonase"/>
    <property type="match status" value="1"/>
</dbReference>
<evidence type="ECO:0000313" key="3">
    <source>
        <dbReference type="EMBL" id="TDK21078.1"/>
    </source>
</evidence>
<dbReference type="SUPFAM" id="SSF50156">
    <property type="entry name" value="PDZ domain-like"/>
    <property type="match status" value="1"/>
</dbReference>
<dbReference type="PROSITE" id="PS50106">
    <property type="entry name" value="PDZ"/>
    <property type="match status" value="1"/>
</dbReference>
<sequence>MPALHRLLLALVLLSALAGCASVPYARDGHLPPAEQPPDASPERAALNARVYDATVRHVDRLFYRKDFDRAGFAGEARAQRDDALAQVDEADLYATLGTLLKRLDDDHSYALAPTVRERVEARKAGEERAGYGLVLTMAGDDYIVAMVLPDSPAAAVGILPGWQLLSVDGRPARAATPAEDGRTDRLVFADEHGTEHAFALTARSMPPLPRREARVLGDGIGYLRFDDFDRATHDWLLEQMVALAADPPPGLVLDLRRNGGGLVHLAALAHAFFHEDRQSFAVLEGRLVNRRLFARPPATVYTGPMVVLVGPATSSSAELLAARLHETGRATLVGQRTRGAVVGTRGIDLPDGGLLHVGMLVMTTADGALLEKTGVAPDVQVADDWAAIREGRDPALAKALELLSARE</sequence>
<dbReference type="Pfam" id="PF03572">
    <property type="entry name" value="Peptidase_S41"/>
    <property type="match status" value="1"/>
</dbReference>
<dbReference type="GO" id="GO:0008236">
    <property type="term" value="F:serine-type peptidase activity"/>
    <property type="evidence" value="ECO:0007669"/>
    <property type="project" value="InterPro"/>
</dbReference>
<protein>
    <recommendedName>
        <fullName evidence="2">PDZ domain-containing protein</fullName>
    </recommendedName>
</protein>
<dbReference type="AlphaFoldDB" id="A0A4R5TNC7"/>
<dbReference type="InterPro" id="IPR029045">
    <property type="entry name" value="ClpP/crotonase-like_dom_sf"/>
</dbReference>
<dbReference type="InterPro" id="IPR001478">
    <property type="entry name" value="PDZ"/>
</dbReference>
<evidence type="ECO:0000256" key="1">
    <source>
        <dbReference type="SAM" id="SignalP"/>
    </source>
</evidence>
<dbReference type="RefSeq" id="WP_133323470.1">
    <property type="nucleotide sequence ID" value="NZ_SMTF01000017.1"/>
</dbReference>
<keyword evidence="1" id="KW-0732">Signal</keyword>
<dbReference type="GO" id="GO:0030288">
    <property type="term" value="C:outer membrane-bounded periplasmic space"/>
    <property type="evidence" value="ECO:0007669"/>
    <property type="project" value="TreeGrafter"/>
</dbReference>
<feature type="chain" id="PRO_5020237683" description="PDZ domain-containing protein" evidence="1">
    <location>
        <begin position="27"/>
        <end position="408"/>
    </location>
</feature>
<accession>A0A4R5TNC7</accession>
<dbReference type="InterPro" id="IPR005151">
    <property type="entry name" value="Tail-specific_protease"/>
</dbReference>
<dbReference type="PANTHER" id="PTHR32060:SF30">
    <property type="entry name" value="CARBOXY-TERMINAL PROCESSING PROTEASE CTPA"/>
    <property type="match status" value="1"/>
</dbReference>
<dbReference type="OrthoDB" id="9758793at2"/>